<dbReference type="Gene3D" id="1.10.10.10">
    <property type="entry name" value="Winged helix-like DNA-binding domain superfamily/Winged helix DNA-binding domain"/>
    <property type="match status" value="1"/>
</dbReference>
<dbReference type="SUPFAM" id="SSF46689">
    <property type="entry name" value="Homeodomain-like"/>
    <property type="match status" value="1"/>
</dbReference>
<keyword evidence="2" id="KW-0238">DNA-binding</keyword>
<proteinExistence type="predicted"/>
<dbReference type="InterPro" id="IPR036388">
    <property type="entry name" value="WH-like_DNA-bd_sf"/>
</dbReference>
<dbReference type="EMBL" id="JAPKNK010000002">
    <property type="protein sequence ID" value="MCX5568650.1"/>
    <property type="molecule type" value="Genomic_DNA"/>
</dbReference>
<evidence type="ECO:0000313" key="7">
    <source>
        <dbReference type="Proteomes" id="UP001144805"/>
    </source>
</evidence>
<dbReference type="InterPro" id="IPR035472">
    <property type="entry name" value="RpiR-like_SIS"/>
</dbReference>
<dbReference type="PROSITE" id="PS51071">
    <property type="entry name" value="HTH_RPIR"/>
    <property type="match status" value="1"/>
</dbReference>
<accession>A0A9X3DZE0</accession>
<gene>
    <name evidence="6" type="ORF">OSH07_05550</name>
</gene>
<reference evidence="6" key="1">
    <citation type="submission" date="2022-11" db="EMBL/GenBank/DDBJ databases">
        <title>Biodiversity and phylogenetic relationships of bacteria.</title>
        <authorList>
            <person name="Machado R.A.R."/>
            <person name="Bhat A."/>
            <person name="Loulou A."/>
            <person name="Kallel S."/>
        </authorList>
    </citation>
    <scope>NUCLEOTIDE SEQUENCE</scope>
    <source>
        <strain evidence="6">K-TC2</strain>
    </source>
</reference>
<organism evidence="6 7">
    <name type="scientific">Kaistia nematophila</name>
    <dbReference type="NCBI Taxonomy" id="2994654"/>
    <lineage>
        <taxon>Bacteria</taxon>
        <taxon>Pseudomonadati</taxon>
        <taxon>Pseudomonadota</taxon>
        <taxon>Alphaproteobacteria</taxon>
        <taxon>Hyphomicrobiales</taxon>
        <taxon>Kaistiaceae</taxon>
        <taxon>Kaistia</taxon>
    </lineage>
</organism>
<evidence type="ECO:0000256" key="2">
    <source>
        <dbReference type="ARBA" id="ARBA00023125"/>
    </source>
</evidence>
<evidence type="ECO:0000259" key="4">
    <source>
        <dbReference type="PROSITE" id="PS51071"/>
    </source>
</evidence>
<dbReference type="InterPro" id="IPR009057">
    <property type="entry name" value="Homeodomain-like_sf"/>
</dbReference>
<dbReference type="InterPro" id="IPR001347">
    <property type="entry name" value="SIS_dom"/>
</dbReference>
<dbReference type="RefSeq" id="WP_266337622.1">
    <property type="nucleotide sequence ID" value="NZ_JAPKNK010000002.1"/>
</dbReference>
<dbReference type="InterPro" id="IPR000281">
    <property type="entry name" value="HTH_RpiR"/>
</dbReference>
<dbReference type="Pfam" id="PF01418">
    <property type="entry name" value="HTH_6"/>
    <property type="match status" value="1"/>
</dbReference>
<dbReference type="InterPro" id="IPR047640">
    <property type="entry name" value="RpiR-like"/>
</dbReference>
<comment type="caution">
    <text evidence="6">The sequence shown here is derived from an EMBL/GenBank/DDBJ whole genome shotgun (WGS) entry which is preliminary data.</text>
</comment>
<dbReference type="InterPro" id="IPR046348">
    <property type="entry name" value="SIS_dom_sf"/>
</dbReference>
<name>A0A9X3DZE0_9HYPH</name>
<dbReference type="Pfam" id="PF01380">
    <property type="entry name" value="SIS"/>
    <property type="match status" value="1"/>
</dbReference>
<dbReference type="Proteomes" id="UP001144805">
    <property type="component" value="Unassembled WGS sequence"/>
</dbReference>
<dbReference type="Gene3D" id="3.40.50.10490">
    <property type="entry name" value="Glucose-6-phosphate isomerase like protein, domain 1"/>
    <property type="match status" value="1"/>
</dbReference>
<feature type="domain" description="HTH rpiR-type" evidence="4">
    <location>
        <begin position="13"/>
        <end position="89"/>
    </location>
</feature>
<keyword evidence="1" id="KW-0805">Transcription regulation</keyword>
<dbReference type="GO" id="GO:0097367">
    <property type="term" value="F:carbohydrate derivative binding"/>
    <property type="evidence" value="ECO:0007669"/>
    <property type="project" value="InterPro"/>
</dbReference>
<evidence type="ECO:0000313" key="6">
    <source>
        <dbReference type="EMBL" id="MCX5568650.1"/>
    </source>
</evidence>
<keyword evidence="3" id="KW-0804">Transcription</keyword>
<dbReference type="AlphaFoldDB" id="A0A9X3DZE0"/>
<dbReference type="GO" id="GO:0003700">
    <property type="term" value="F:DNA-binding transcription factor activity"/>
    <property type="evidence" value="ECO:0007669"/>
    <property type="project" value="InterPro"/>
</dbReference>
<feature type="domain" description="SIS" evidence="5">
    <location>
        <begin position="133"/>
        <end position="273"/>
    </location>
</feature>
<evidence type="ECO:0000259" key="5">
    <source>
        <dbReference type="PROSITE" id="PS51464"/>
    </source>
</evidence>
<dbReference type="SUPFAM" id="SSF53697">
    <property type="entry name" value="SIS domain"/>
    <property type="match status" value="1"/>
</dbReference>
<dbReference type="CDD" id="cd05013">
    <property type="entry name" value="SIS_RpiR"/>
    <property type="match status" value="1"/>
</dbReference>
<dbReference type="PROSITE" id="PS51464">
    <property type="entry name" value="SIS"/>
    <property type="match status" value="1"/>
</dbReference>
<evidence type="ECO:0000256" key="3">
    <source>
        <dbReference type="ARBA" id="ARBA00023163"/>
    </source>
</evidence>
<dbReference type="PANTHER" id="PTHR30514:SF1">
    <property type="entry name" value="HTH-TYPE TRANSCRIPTIONAL REGULATOR HEXR-RELATED"/>
    <property type="match status" value="1"/>
</dbReference>
<protein>
    <submittedName>
        <fullName evidence="6">MurR/RpiR family transcriptional regulator</fullName>
    </submittedName>
</protein>
<keyword evidence="7" id="KW-1185">Reference proteome</keyword>
<dbReference type="PANTHER" id="PTHR30514">
    <property type="entry name" value="GLUCOKINASE"/>
    <property type="match status" value="1"/>
</dbReference>
<evidence type="ECO:0000256" key="1">
    <source>
        <dbReference type="ARBA" id="ARBA00023015"/>
    </source>
</evidence>
<dbReference type="GO" id="GO:1901135">
    <property type="term" value="P:carbohydrate derivative metabolic process"/>
    <property type="evidence" value="ECO:0007669"/>
    <property type="project" value="InterPro"/>
</dbReference>
<dbReference type="GO" id="GO:0003677">
    <property type="term" value="F:DNA binding"/>
    <property type="evidence" value="ECO:0007669"/>
    <property type="project" value="UniProtKB-KW"/>
</dbReference>
<sequence length="311" mass="32705">MVKRSSPMTTAAVDIVSRIERVEGELSPAERRVAEVVRQDFEAATRFNIADLAARAGVSQPTVTRFCRSVGCASFNEFKLGLATTLTVAAVYLRSDRVFSDDVGQLAQTIMMRAATTVRETLDQLDTAAVGAAIAAFAKARRIDIYGQGGGSAAMAEDAKLRLFRLGIPVSAYADSHQMRMSAATLQPGDAVFAISNSGRSRAVVEAVEIAASFGATTVALTRPETPLAAAASVVIPITIAEDENVLLPTPSRYAHMAVIDTIAAGVAVKLGGKGREALRRVRYTVASIGIAIPTPSTDPTPLASASKPRE</sequence>